<feature type="compositionally biased region" description="Polar residues" evidence="1">
    <location>
        <begin position="1"/>
        <end position="12"/>
    </location>
</feature>
<evidence type="ECO:0000313" key="4">
    <source>
        <dbReference type="Proteomes" id="UP001589703"/>
    </source>
</evidence>
<reference evidence="3 4" key="1">
    <citation type="submission" date="2024-09" db="EMBL/GenBank/DDBJ databases">
        <authorList>
            <person name="Sun Q."/>
            <person name="Mori K."/>
        </authorList>
    </citation>
    <scope>NUCLEOTIDE SEQUENCE [LARGE SCALE GENOMIC DNA]</scope>
    <source>
        <strain evidence="3 4">JCM 10918</strain>
    </source>
</reference>
<keyword evidence="2" id="KW-0812">Transmembrane</keyword>
<feature type="compositionally biased region" description="Low complexity" evidence="1">
    <location>
        <begin position="209"/>
        <end position="220"/>
    </location>
</feature>
<feature type="compositionally biased region" description="Low complexity" evidence="1">
    <location>
        <begin position="275"/>
        <end position="296"/>
    </location>
</feature>
<feature type="compositionally biased region" description="Polar residues" evidence="1">
    <location>
        <begin position="549"/>
        <end position="564"/>
    </location>
</feature>
<dbReference type="RefSeq" id="WP_385858715.1">
    <property type="nucleotide sequence ID" value="NZ_JBHMAR010000009.1"/>
</dbReference>
<keyword evidence="4" id="KW-1185">Reference proteome</keyword>
<feature type="region of interest" description="Disordered" evidence="1">
    <location>
        <begin position="1"/>
        <end position="381"/>
    </location>
</feature>
<keyword evidence="2" id="KW-0472">Membrane</keyword>
<feature type="transmembrane region" description="Helical" evidence="2">
    <location>
        <begin position="383"/>
        <end position="404"/>
    </location>
</feature>
<accession>A0ABV5VCQ0</accession>
<organism evidence="3 4">
    <name type="scientific">Streptomyces thermocoprophilus</name>
    <dbReference type="NCBI Taxonomy" id="78356"/>
    <lineage>
        <taxon>Bacteria</taxon>
        <taxon>Bacillati</taxon>
        <taxon>Actinomycetota</taxon>
        <taxon>Actinomycetes</taxon>
        <taxon>Kitasatosporales</taxon>
        <taxon>Streptomycetaceae</taxon>
        <taxon>Streptomyces</taxon>
    </lineage>
</organism>
<feature type="compositionally biased region" description="Low complexity" evidence="1">
    <location>
        <begin position="83"/>
        <end position="102"/>
    </location>
</feature>
<feature type="compositionally biased region" description="Low complexity" evidence="1">
    <location>
        <begin position="113"/>
        <end position="133"/>
    </location>
</feature>
<feature type="region of interest" description="Disordered" evidence="1">
    <location>
        <begin position="546"/>
        <end position="572"/>
    </location>
</feature>
<dbReference type="Proteomes" id="UP001589703">
    <property type="component" value="Unassembled WGS sequence"/>
</dbReference>
<feature type="region of interest" description="Disordered" evidence="1">
    <location>
        <begin position="409"/>
        <end position="443"/>
    </location>
</feature>
<feature type="compositionally biased region" description="Low complexity" evidence="1">
    <location>
        <begin position="233"/>
        <end position="246"/>
    </location>
</feature>
<feature type="compositionally biased region" description="Pro residues" evidence="1">
    <location>
        <begin position="34"/>
        <end position="53"/>
    </location>
</feature>
<evidence type="ECO:0000256" key="2">
    <source>
        <dbReference type="SAM" id="Phobius"/>
    </source>
</evidence>
<feature type="compositionally biased region" description="Low complexity" evidence="1">
    <location>
        <begin position="154"/>
        <end position="170"/>
    </location>
</feature>
<comment type="caution">
    <text evidence="3">The sequence shown here is derived from an EMBL/GenBank/DDBJ whole genome shotgun (WGS) entry which is preliminary data.</text>
</comment>
<dbReference type="EMBL" id="JBHMAR010000009">
    <property type="protein sequence ID" value="MFB9735608.1"/>
    <property type="molecule type" value="Genomic_DNA"/>
</dbReference>
<proteinExistence type="predicted"/>
<name>A0ABV5VCQ0_9ACTN</name>
<feature type="compositionally biased region" description="Pro residues" evidence="1">
    <location>
        <begin position="221"/>
        <end position="232"/>
    </location>
</feature>
<feature type="compositionally biased region" description="Low complexity" evidence="1">
    <location>
        <begin position="420"/>
        <end position="441"/>
    </location>
</feature>
<evidence type="ECO:0000256" key="1">
    <source>
        <dbReference type="SAM" id="MobiDB-lite"/>
    </source>
</evidence>
<feature type="compositionally biased region" description="Basic and acidic residues" evidence="1">
    <location>
        <begin position="363"/>
        <end position="374"/>
    </location>
</feature>
<protein>
    <submittedName>
        <fullName evidence="3">Uncharacterized protein</fullName>
    </submittedName>
</protein>
<keyword evidence="2" id="KW-1133">Transmembrane helix</keyword>
<gene>
    <name evidence="3" type="ORF">ACFFRO_10750</name>
</gene>
<evidence type="ECO:0000313" key="3">
    <source>
        <dbReference type="EMBL" id="MFB9735608.1"/>
    </source>
</evidence>
<sequence length="592" mass="58862">MTQSGQGDQPSAQPAREGIVLPSDGGAPLLPGSPVGPQPGPQPTPYPSAPDPAAPAGGQAWGGSWGPGQQQPQQAPPAPQPQAPQQWQQPAQPQPQQQTWAGAGAGPLPQEGAPPAYDAPGAPQPAAYAYPSAPQTPDPHSPAYGYPHASDTQGGPSPAYGYPPAAGGPSAPLPPTADGATQYLPPVPAAGGDEGATQYIPPVQAQQDPGTQPAPGQYGAPPGPAAPQPGTPPQGAHAGPSAHGAPTDPATHQIRPVGPGALPPERGAEATQLLGQGAQPGAGPMPAAAAGPDAEPTQYLPPVPVPGTGAPGGQPPSGFENLFRDGAAAPAGATQQLPRIDGDAPGHGPAGQSASPVFFPPRPGRDEDGGDERRRSGRTGSRLPMFAAVGVGIAVLGVGAGALLGSSGGDDKNDTGANVSATAPVTQSSPSASPSESVDPAQQQAVALDKLLADSGSSRAAVIKAVADVKGCRNLAQAATDLRDAAKQRNDLITKLGTLQVDKLPNNAALTGALRDAWKASASADNHYAAWADQIAANKGKLCKKGKAHSTNQAQAGNKASGTASEKKKSASGLWNTIARQYGLTERQPTQL</sequence>